<dbReference type="Gene3D" id="3.30.428.10">
    <property type="entry name" value="HIT-like"/>
    <property type="match status" value="1"/>
</dbReference>
<protein>
    <submittedName>
        <fullName evidence="5">Histidine triad (HIT) family protein</fullName>
    </submittedName>
</protein>
<feature type="active site" description="Tele-AMP-histidine intermediate" evidence="1">
    <location>
        <position position="94"/>
    </location>
</feature>
<sequence>MCIFCSIVNKKIPANIVKEDEEFIAFKDINPKAKTHLLVIPKVHSENFQMTEPETIAKVSSFIQALAKEKNIENNYKIQINNGEKAGQEVMHLHFHILSNEAI</sequence>
<dbReference type="SUPFAM" id="SSF54197">
    <property type="entry name" value="HIT-like"/>
    <property type="match status" value="1"/>
</dbReference>
<evidence type="ECO:0000256" key="1">
    <source>
        <dbReference type="PIRSR" id="PIRSR601310-1"/>
    </source>
</evidence>
<dbReference type="PRINTS" id="PR00332">
    <property type="entry name" value="HISTRIAD"/>
</dbReference>
<feature type="domain" description="HIT" evidence="4">
    <location>
        <begin position="3"/>
        <end position="103"/>
    </location>
</feature>
<dbReference type="EMBL" id="CACVAW010000010">
    <property type="protein sequence ID" value="CAA6803515.1"/>
    <property type="molecule type" value="Genomic_DNA"/>
</dbReference>
<dbReference type="InterPro" id="IPR011146">
    <property type="entry name" value="HIT-like"/>
</dbReference>
<feature type="short sequence motif" description="Histidine triad motif" evidence="2 3">
    <location>
        <begin position="92"/>
        <end position="96"/>
    </location>
</feature>
<dbReference type="AlphaFoldDB" id="A0A6S6SKP2"/>
<dbReference type="Pfam" id="PF01230">
    <property type="entry name" value="HIT"/>
    <property type="match status" value="1"/>
</dbReference>
<dbReference type="PROSITE" id="PS51084">
    <property type="entry name" value="HIT_2"/>
    <property type="match status" value="1"/>
</dbReference>
<dbReference type="PANTHER" id="PTHR23089">
    <property type="entry name" value="HISTIDINE TRIAD HIT PROTEIN"/>
    <property type="match status" value="1"/>
</dbReference>
<accession>A0A6S6SKP2</accession>
<organism evidence="5">
    <name type="scientific">uncultured Campylobacterales bacterium</name>
    <dbReference type="NCBI Taxonomy" id="352960"/>
    <lineage>
        <taxon>Bacteria</taxon>
        <taxon>Pseudomonadati</taxon>
        <taxon>Campylobacterota</taxon>
        <taxon>Epsilonproteobacteria</taxon>
        <taxon>Campylobacterales</taxon>
        <taxon>environmental samples</taxon>
    </lineage>
</organism>
<dbReference type="InterPro" id="IPR001310">
    <property type="entry name" value="Histidine_triad_HIT"/>
</dbReference>
<reference evidence="5" key="1">
    <citation type="submission" date="2020-01" db="EMBL/GenBank/DDBJ databases">
        <authorList>
            <person name="Meier V. D."/>
            <person name="Meier V D."/>
        </authorList>
    </citation>
    <scope>NUCLEOTIDE SEQUENCE</scope>
    <source>
        <strain evidence="5">HLG_WM_MAG_12</strain>
    </source>
</reference>
<evidence type="ECO:0000313" key="5">
    <source>
        <dbReference type="EMBL" id="CAA6803515.1"/>
    </source>
</evidence>
<name>A0A6S6SKP2_9BACT</name>
<dbReference type="GO" id="GO:0003824">
    <property type="term" value="F:catalytic activity"/>
    <property type="evidence" value="ECO:0007669"/>
    <property type="project" value="InterPro"/>
</dbReference>
<dbReference type="InterPro" id="IPR019808">
    <property type="entry name" value="Histidine_triad_CS"/>
</dbReference>
<evidence type="ECO:0000256" key="3">
    <source>
        <dbReference type="PROSITE-ProRule" id="PRU00464"/>
    </source>
</evidence>
<dbReference type="PROSITE" id="PS00892">
    <property type="entry name" value="HIT_1"/>
    <property type="match status" value="1"/>
</dbReference>
<evidence type="ECO:0000259" key="4">
    <source>
        <dbReference type="PROSITE" id="PS51084"/>
    </source>
</evidence>
<gene>
    <name evidence="5" type="ORF">HELGO_WM2676</name>
</gene>
<proteinExistence type="predicted"/>
<dbReference type="InterPro" id="IPR036265">
    <property type="entry name" value="HIT-like_sf"/>
</dbReference>
<evidence type="ECO:0000256" key="2">
    <source>
        <dbReference type="PIRSR" id="PIRSR601310-3"/>
    </source>
</evidence>